<gene>
    <name evidence="2" type="ORF">ATHSA_p10018</name>
</gene>
<keyword evidence="3" id="KW-1185">Reference proteome</keyword>
<proteinExistence type="predicted"/>
<geneLocation type="plasmid" evidence="2 3">
    <name>pATS1</name>
</geneLocation>
<feature type="domain" description="Winged helix-turn helix" evidence="1">
    <location>
        <begin position="109"/>
        <end position="146"/>
    </location>
</feature>
<evidence type="ECO:0000313" key="2">
    <source>
        <dbReference type="EMBL" id="BBJ29065.1"/>
    </source>
</evidence>
<dbReference type="EMBL" id="AP019552">
    <property type="protein sequence ID" value="BBJ29065.1"/>
    <property type="molecule type" value="Genomic_DNA"/>
</dbReference>
<evidence type="ECO:0000313" key="3">
    <source>
        <dbReference type="Proteomes" id="UP000463916"/>
    </source>
</evidence>
<dbReference type="KEGG" id="asac:ATHSA_p10018"/>
<sequence length="235" mass="27405">MMPRNQRLSDEELRKLIEIYKQTKNSVEARTRIHCVILWGKGYEWETIKDVLMISDGMIQEVIEKYKIFGADVLIENHYEGHNNKMTKEEEKAVIAFVRTHFVSNTRVVINWIKGHFGKVYTEQGMQEFLNTHGFVYKKPKGVPGKHPSVEVQKVIINELTARIEECSGDEEKQIFFVDGSGFDHNVKIGYGWIEKGKEQFIKTNTDREKINVNGAYNPVNQKVICIEHEERVFQ</sequence>
<organism evidence="2 3">
    <name type="scientific">Athalassotoga saccharophila</name>
    <dbReference type="NCBI Taxonomy" id="1441386"/>
    <lineage>
        <taxon>Bacteria</taxon>
        <taxon>Thermotogati</taxon>
        <taxon>Thermotogota</taxon>
        <taxon>Thermotogae</taxon>
        <taxon>Mesoaciditogales</taxon>
        <taxon>Mesoaciditogaceae</taxon>
        <taxon>Athalassotoga</taxon>
    </lineage>
</organism>
<accession>A0A6N4TEY8</accession>
<keyword evidence="2" id="KW-0614">Plasmid</keyword>
<reference evidence="3" key="1">
    <citation type="submission" date="2019-04" db="EMBL/GenBank/DDBJ databases">
        <title>NAS-01 Genome Sequencing.</title>
        <authorList>
            <person name="Kato S."/>
            <person name="Itoh T."/>
            <person name="Ohkuma M."/>
        </authorList>
    </citation>
    <scope>NUCLEOTIDE SEQUENCE [LARGE SCALE GENOMIC DNA]</scope>
    <source>
        <strain evidence="3">NAS-01</strain>
        <plasmid evidence="3">pATS1</plasmid>
    </source>
</reference>
<name>A0A6N4TEY8_9BACT</name>
<dbReference type="Proteomes" id="UP000463916">
    <property type="component" value="Plasmid pATS1"/>
</dbReference>
<evidence type="ECO:0000259" key="1">
    <source>
        <dbReference type="Pfam" id="PF13592"/>
    </source>
</evidence>
<dbReference type="AlphaFoldDB" id="A0A6N4TEY8"/>
<dbReference type="Pfam" id="PF13592">
    <property type="entry name" value="HTH_33"/>
    <property type="match status" value="1"/>
</dbReference>
<dbReference type="InterPro" id="IPR025959">
    <property type="entry name" value="Winged_HTH_dom"/>
</dbReference>
<protein>
    <recommendedName>
        <fullName evidence="1">Winged helix-turn helix domain-containing protein</fullName>
    </recommendedName>
</protein>